<keyword evidence="2" id="KW-1185">Reference proteome</keyword>
<evidence type="ECO:0000313" key="2">
    <source>
        <dbReference type="Proteomes" id="UP000250321"/>
    </source>
</evidence>
<dbReference type="OrthoDB" id="1718524at2759"/>
<comment type="caution">
    <text evidence="1">The sequence shown here is derived from an EMBL/GenBank/DDBJ whole genome shotgun (WGS) entry which is preliminary data.</text>
</comment>
<dbReference type="AlphaFoldDB" id="A0A314Y2Y3"/>
<dbReference type="EMBL" id="PJQY01001478">
    <property type="protein sequence ID" value="PQQ02305.1"/>
    <property type="molecule type" value="Genomic_DNA"/>
</dbReference>
<sequence>MTCPRNSQGSLLRHLSTAQSVHTLRKAGSQPVPSLRKDYQHGYESLVERGVHMCHDKSIKVKYIETINDSCTFSLYQFPRNWHPWFKWICLALRLTLETTLRIYHNAVTSWMPFRRIYPNAMCEDVGCELSEDLSQCEHILGIKKPKVLFFTFLSALLST</sequence>
<organism evidence="1 2">
    <name type="scientific">Prunus yedoensis var. nudiflora</name>
    <dbReference type="NCBI Taxonomy" id="2094558"/>
    <lineage>
        <taxon>Eukaryota</taxon>
        <taxon>Viridiplantae</taxon>
        <taxon>Streptophyta</taxon>
        <taxon>Embryophyta</taxon>
        <taxon>Tracheophyta</taxon>
        <taxon>Spermatophyta</taxon>
        <taxon>Magnoliopsida</taxon>
        <taxon>eudicotyledons</taxon>
        <taxon>Gunneridae</taxon>
        <taxon>Pentapetalae</taxon>
        <taxon>rosids</taxon>
        <taxon>fabids</taxon>
        <taxon>Rosales</taxon>
        <taxon>Rosaceae</taxon>
        <taxon>Amygdaloideae</taxon>
        <taxon>Amygdaleae</taxon>
        <taxon>Prunus</taxon>
    </lineage>
</organism>
<protein>
    <submittedName>
        <fullName evidence="1">Protein DETOXIFICATION 27-like</fullName>
    </submittedName>
</protein>
<name>A0A314Y2Y3_PRUYE</name>
<gene>
    <name evidence="1" type="ORF">Pyn_24371</name>
</gene>
<reference evidence="1 2" key="1">
    <citation type="submission" date="2018-02" db="EMBL/GenBank/DDBJ databases">
        <title>Draft genome of wild Prunus yedoensis var. nudiflora.</title>
        <authorList>
            <person name="Baek S."/>
            <person name="Kim J.-H."/>
            <person name="Choi K."/>
            <person name="Kim G.-B."/>
            <person name="Cho A."/>
            <person name="Jang H."/>
            <person name="Shin C.-H."/>
            <person name="Yu H.-J."/>
            <person name="Mun J.-H."/>
        </authorList>
    </citation>
    <scope>NUCLEOTIDE SEQUENCE [LARGE SCALE GENOMIC DNA]</scope>
    <source>
        <strain evidence="2">cv. Jeju island</strain>
        <tissue evidence="1">Leaf</tissue>
    </source>
</reference>
<accession>A0A314Y2Y3</accession>
<evidence type="ECO:0000313" key="1">
    <source>
        <dbReference type="EMBL" id="PQQ02305.1"/>
    </source>
</evidence>
<proteinExistence type="predicted"/>
<dbReference type="Proteomes" id="UP000250321">
    <property type="component" value="Unassembled WGS sequence"/>
</dbReference>